<evidence type="ECO:0000256" key="6">
    <source>
        <dbReference type="SAM" id="Phobius"/>
    </source>
</evidence>
<name>A0A1V6X115_PENNA</name>
<feature type="transmembrane region" description="Helical" evidence="6">
    <location>
        <begin position="133"/>
        <end position="154"/>
    </location>
</feature>
<dbReference type="GO" id="GO:0016020">
    <property type="term" value="C:membrane"/>
    <property type="evidence" value="ECO:0007669"/>
    <property type="project" value="UniProtKB-SubCell"/>
</dbReference>
<organism evidence="7 8">
    <name type="scientific">Penicillium nalgiovense</name>
    <dbReference type="NCBI Taxonomy" id="60175"/>
    <lineage>
        <taxon>Eukaryota</taxon>
        <taxon>Fungi</taxon>
        <taxon>Dikarya</taxon>
        <taxon>Ascomycota</taxon>
        <taxon>Pezizomycotina</taxon>
        <taxon>Eurotiomycetes</taxon>
        <taxon>Eurotiomycetidae</taxon>
        <taxon>Eurotiales</taxon>
        <taxon>Aspergillaceae</taxon>
        <taxon>Penicillium</taxon>
    </lineage>
</organism>
<feature type="transmembrane region" description="Helical" evidence="6">
    <location>
        <begin position="222"/>
        <end position="242"/>
    </location>
</feature>
<dbReference type="AlphaFoldDB" id="A0A1V6X115"/>
<evidence type="ECO:0000256" key="1">
    <source>
        <dbReference type="ARBA" id="ARBA00004141"/>
    </source>
</evidence>
<dbReference type="Gene3D" id="1.20.1250.20">
    <property type="entry name" value="MFS general substrate transporter like domains"/>
    <property type="match status" value="1"/>
</dbReference>
<feature type="compositionally biased region" description="Basic and acidic residues" evidence="5">
    <location>
        <begin position="42"/>
        <end position="60"/>
    </location>
</feature>
<proteinExistence type="predicted"/>
<feature type="transmembrane region" description="Helical" evidence="6">
    <location>
        <begin position="254"/>
        <end position="275"/>
    </location>
</feature>
<gene>
    <name evidence="7" type="ORF">PENNAL_c0144G05224</name>
</gene>
<feature type="transmembrane region" description="Helical" evidence="6">
    <location>
        <begin position="82"/>
        <end position="102"/>
    </location>
</feature>
<evidence type="ECO:0008006" key="9">
    <source>
        <dbReference type="Google" id="ProtNLM"/>
    </source>
</evidence>
<keyword evidence="4 6" id="KW-0472">Membrane</keyword>
<feature type="non-terminal residue" evidence="7">
    <location>
        <position position="299"/>
    </location>
</feature>
<accession>A0A1V6X115</accession>
<evidence type="ECO:0000256" key="3">
    <source>
        <dbReference type="ARBA" id="ARBA00022989"/>
    </source>
</evidence>
<evidence type="ECO:0000256" key="4">
    <source>
        <dbReference type="ARBA" id="ARBA00023136"/>
    </source>
</evidence>
<dbReference type="PANTHER" id="PTHR23507">
    <property type="entry name" value="ZGC:174356"/>
    <property type="match status" value="1"/>
</dbReference>
<keyword evidence="2 6" id="KW-0812">Transmembrane</keyword>
<dbReference type="Proteomes" id="UP000191691">
    <property type="component" value="Unassembled WGS sequence"/>
</dbReference>
<keyword evidence="8" id="KW-1185">Reference proteome</keyword>
<dbReference type="SUPFAM" id="SSF103473">
    <property type="entry name" value="MFS general substrate transporter"/>
    <property type="match status" value="1"/>
</dbReference>
<comment type="caution">
    <text evidence="7">The sequence shown here is derived from an EMBL/GenBank/DDBJ whole genome shotgun (WGS) entry which is preliminary data.</text>
</comment>
<sequence>MTFSLMFSYILGVGLVILGTIPVMFLPETLEDVKLKQSIPAESDRESDQNTENERVEQRSGKKEIFRQFTRQSREFIQSTRFIWLNSNVSTMILVFFVTIIGRQSTNLLLQYVSKKFDWSIARSSLLISLRGIFSLLTYSILMPGLLVLVIRYLDLHGKYRDHVMSKWSGVLSIIGFAAISLAPTPAILINGQIILSTGSSFLVTTRSLATALVLPDHVSTLYAAIAIAQSVGVLVAGPLFASLFRLGMHIGDAWMGLPFLQASLCFAMAVIAVWRIQLAPSVRGANEEEHESLLPERC</sequence>
<feature type="transmembrane region" description="Helical" evidence="6">
    <location>
        <begin position="6"/>
        <end position="26"/>
    </location>
</feature>
<keyword evidence="3 6" id="KW-1133">Transmembrane helix</keyword>
<evidence type="ECO:0000313" key="7">
    <source>
        <dbReference type="EMBL" id="OQE68834.1"/>
    </source>
</evidence>
<feature type="transmembrane region" description="Helical" evidence="6">
    <location>
        <begin position="166"/>
        <end position="188"/>
    </location>
</feature>
<evidence type="ECO:0000256" key="2">
    <source>
        <dbReference type="ARBA" id="ARBA00022692"/>
    </source>
</evidence>
<dbReference type="OMA" id="IAVWRIQ"/>
<feature type="transmembrane region" description="Helical" evidence="6">
    <location>
        <begin position="194"/>
        <end position="215"/>
    </location>
</feature>
<evidence type="ECO:0000313" key="8">
    <source>
        <dbReference type="Proteomes" id="UP000191691"/>
    </source>
</evidence>
<dbReference type="EMBL" id="MOOB01000144">
    <property type="protein sequence ID" value="OQE68834.1"/>
    <property type="molecule type" value="Genomic_DNA"/>
</dbReference>
<dbReference type="PANTHER" id="PTHR23507:SF1">
    <property type="entry name" value="FI18259P1-RELATED"/>
    <property type="match status" value="1"/>
</dbReference>
<feature type="region of interest" description="Disordered" evidence="5">
    <location>
        <begin position="41"/>
        <end position="60"/>
    </location>
</feature>
<comment type="subcellular location">
    <subcellularLocation>
        <location evidence="1">Membrane</location>
        <topology evidence="1">Multi-pass membrane protein</topology>
    </subcellularLocation>
</comment>
<dbReference type="InterPro" id="IPR036259">
    <property type="entry name" value="MFS_trans_sf"/>
</dbReference>
<reference evidence="8" key="1">
    <citation type="journal article" date="2017" name="Nat. Microbiol.">
        <title>Global analysis of biosynthetic gene clusters reveals vast potential of secondary metabolite production in Penicillium species.</title>
        <authorList>
            <person name="Nielsen J.C."/>
            <person name="Grijseels S."/>
            <person name="Prigent S."/>
            <person name="Ji B."/>
            <person name="Dainat J."/>
            <person name="Nielsen K.F."/>
            <person name="Frisvad J.C."/>
            <person name="Workman M."/>
            <person name="Nielsen J."/>
        </authorList>
    </citation>
    <scope>NUCLEOTIDE SEQUENCE [LARGE SCALE GENOMIC DNA]</scope>
    <source>
        <strain evidence="8">IBT 13039</strain>
    </source>
</reference>
<dbReference type="GO" id="GO:0022857">
    <property type="term" value="F:transmembrane transporter activity"/>
    <property type="evidence" value="ECO:0007669"/>
    <property type="project" value="TreeGrafter"/>
</dbReference>
<protein>
    <recommendedName>
        <fullName evidence="9">Major facilitator superfamily (MFS) profile domain-containing protein</fullName>
    </recommendedName>
</protein>
<evidence type="ECO:0000256" key="5">
    <source>
        <dbReference type="SAM" id="MobiDB-lite"/>
    </source>
</evidence>